<reference evidence="3" key="1">
    <citation type="submission" date="2022-03" db="EMBL/GenBank/DDBJ databases">
        <title>A functionally conserved STORR gene fusion in Papaver species that diverged 16.8 million years ago.</title>
        <authorList>
            <person name="Catania T."/>
        </authorList>
    </citation>
    <scope>NUCLEOTIDE SEQUENCE</scope>
    <source>
        <strain evidence="3">S-191538</strain>
    </source>
</reference>
<evidence type="ECO:0000313" key="4">
    <source>
        <dbReference type="Proteomes" id="UP001177140"/>
    </source>
</evidence>
<keyword evidence="4" id="KW-1185">Reference proteome</keyword>
<organism evidence="3 4">
    <name type="scientific">Papaver nudicaule</name>
    <name type="common">Iceland poppy</name>
    <dbReference type="NCBI Taxonomy" id="74823"/>
    <lineage>
        <taxon>Eukaryota</taxon>
        <taxon>Viridiplantae</taxon>
        <taxon>Streptophyta</taxon>
        <taxon>Embryophyta</taxon>
        <taxon>Tracheophyta</taxon>
        <taxon>Spermatophyta</taxon>
        <taxon>Magnoliopsida</taxon>
        <taxon>Ranunculales</taxon>
        <taxon>Papaveraceae</taxon>
        <taxon>Papaveroideae</taxon>
        <taxon>Papaver</taxon>
    </lineage>
</organism>
<comment type="caution">
    <text evidence="3">The sequence shown here is derived from an EMBL/GenBank/DDBJ whole genome shotgun (WGS) entry which is preliminary data.</text>
</comment>
<gene>
    <name evidence="3" type="ORF">MKW94_012193</name>
</gene>
<sequence length="75" mass="8631">MGELDPRPFAVFDDMLPENDGGKKRKENDGGKGCSHTKDYCEITESVQLCSFWESNLRDQTWHPFETIEVHGNKE</sequence>
<feature type="region of interest" description="Disordered" evidence="1">
    <location>
        <begin position="1"/>
        <end position="35"/>
    </location>
</feature>
<protein>
    <recommendedName>
        <fullName evidence="2">Factor of DNA methylation 1-5/IDN2 domain-containing protein</fullName>
    </recommendedName>
</protein>
<dbReference type="AlphaFoldDB" id="A0AA41RZS2"/>
<dbReference type="EMBL" id="JAJJMA010058919">
    <property type="protein sequence ID" value="MCL7026594.1"/>
    <property type="molecule type" value="Genomic_DNA"/>
</dbReference>
<feature type="domain" description="Factor of DNA methylation 1-5/IDN2" evidence="2">
    <location>
        <begin position="44"/>
        <end position="74"/>
    </location>
</feature>
<proteinExistence type="predicted"/>
<dbReference type="Pfam" id="PF03469">
    <property type="entry name" value="XH"/>
    <property type="match status" value="1"/>
</dbReference>
<feature type="compositionally biased region" description="Basic and acidic residues" evidence="1">
    <location>
        <begin position="20"/>
        <end position="35"/>
    </location>
</feature>
<evidence type="ECO:0000259" key="2">
    <source>
        <dbReference type="Pfam" id="PF03469"/>
    </source>
</evidence>
<evidence type="ECO:0000313" key="3">
    <source>
        <dbReference type="EMBL" id="MCL7026594.1"/>
    </source>
</evidence>
<feature type="non-terminal residue" evidence="3">
    <location>
        <position position="75"/>
    </location>
</feature>
<dbReference type="InterPro" id="IPR005379">
    <property type="entry name" value="FDM1-5/IDN2_XH"/>
</dbReference>
<name>A0AA41RZS2_PAPNU</name>
<dbReference type="Proteomes" id="UP001177140">
    <property type="component" value="Unassembled WGS sequence"/>
</dbReference>
<evidence type="ECO:0000256" key="1">
    <source>
        <dbReference type="SAM" id="MobiDB-lite"/>
    </source>
</evidence>
<accession>A0AA41RZS2</accession>